<keyword evidence="1" id="KW-0418">Kinase</keyword>
<dbReference type="GO" id="GO:0016301">
    <property type="term" value="F:kinase activity"/>
    <property type="evidence" value="ECO:0007669"/>
    <property type="project" value="UniProtKB-KW"/>
</dbReference>
<evidence type="ECO:0000313" key="1">
    <source>
        <dbReference type="EMBL" id="AFY06997.1"/>
    </source>
</evidence>
<dbReference type="InterPro" id="IPR027417">
    <property type="entry name" value="P-loop_NTPase"/>
</dbReference>
<dbReference type="PANTHER" id="PTHR37816:SF1">
    <property type="entry name" value="TOXIN"/>
    <property type="match status" value="1"/>
</dbReference>
<proteinExistence type="predicted"/>
<dbReference type="AlphaFoldDB" id="K9MX49"/>
<dbReference type="EMBL" id="JQ929304">
    <property type="protein sequence ID" value="AFY06997.1"/>
    <property type="molecule type" value="Genomic_DNA"/>
</dbReference>
<dbReference type="SUPFAM" id="SSF52540">
    <property type="entry name" value="P-loop containing nucleoside triphosphate hydrolases"/>
    <property type="match status" value="1"/>
</dbReference>
<gene>
    <name evidence="1" type="primary">ak</name>
</gene>
<name>K9MX49_BURPY</name>
<protein>
    <submittedName>
        <fullName evidence="1">Adenylate kinase</fullName>
    </submittedName>
</protein>
<dbReference type="PANTHER" id="PTHR37816">
    <property type="entry name" value="YALI0E33011P"/>
    <property type="match status" value="1"/>
</dbReference>
<organism evidence="1">
    <name type="scientific">Burkholderia pyrrocinia</name>
    <name type="common">Pseudomonas pyrrocinia</name>
    <dbReference type="NCBI Taxonomy" id="60550"/>
    <lineage>
        <taxon>Bacteria</taxon>
        <taxon>Pseudomonadati</taxon>
        <taxon>Pseudomonadota</taxon>
        <taxon>Betaproteobacteria</taxon>
        <taxon>Burkholderiales</taxon>
        <taxon>Burkholderiaceae</taxon>
        <taxon>Burkholderia</taxon>
        <taxon>Burkholderia cepacia complex</taxon>
    </lineage>
</organism>
<reference evidence="1" key="1">
    <citation type="journal article" date="2012" name="Plant Pathol. J.">
        <title>Identification of a Gene Encoding Adenylate Kinase Involved in Antifungal Activity Expression of the Biocontrol Strain Burkholderia pyrrocinia CH-67.</title>
        <authorList>
            <person name="Lee K.Y."/>
            <person name="Kong H.-G."/>
            <person name="Lee S.-W."/>
        </authorList>
    </citation>
    <scope>NUCLEOTIDE SEQUENCE</scope>
    <source>
        <strain evidence="1">CH-67</strain>
    </source>
</reference>
<dbReference type="InterPro" id="IPR052922">
    <property type="entry name" value="Cytidylate_Kinase-2"/>
</dbReference>
<sequence>MRHNTRLPNSTAVKPMRFVVVGTSGSGKSTFSSALATAANCPHIELDELYWGPDWTAVPPEQFERAVRAATAGDRWVADGNYSAVRDVLWSRATHVVWLNFGRWTVFSRVLWRTVSRGLMRTELFHGNRESLRMAFCSRDSVLLWSYTTFAKNRVKFASLRDDPKYAHLQWTEITAPSRTRAFIEMHARANG</sequence>
<keyword evidence="1" id="KW-0808">Transferase</keyword>
<dbReference type="Gene3D" id="3.40.50.300">
    <property type="entry name" value="P-loop containing nucleotide triphosphate hydrolases"/>
    <property type="match status" value="1"/>
</dbReference>
<accession>K9MX49</accession>